<dbReference type="Proteomes" id="UP000037395">
    <property type="component" value="Unassembled WGS sequence"/>
</dbReference>
<evidence type="ECO:0000256" key="11">
    <source>
        <dbReference type="ARBA" id="ARBA00031159"/>
    </source>
</evidence>
<comment type="catalytic activity">
    <reaction evidence="1">
        <text>D-glucose + O2 = 2-dehydro-D-glucose + H2O2</text>
        <dbReference type="Rhea" id="RHEA:10552"/>
        <dbReference type="ChEBI" id="CHEBI:4167"/>
        <dbReference type="ChEBI" id="CHEBI:15379"/>
        <dbReference type="ChEBI" id="CHEBI:16240"/>
        <dbReference type="ChEBI" id="CHEBI:16609"/>
        <dbReference type="EC" id="1.1.3.10"/>
    </reaction>
</comment>
<dbReference type="Pfam" id="PF05199">
    <property type="entry name" value="GMC_oxred_C"/>
    <property type="match status" value="1"/>
</dbReference>
<dbReference type="InterPro" id="IPR051473">
    <property type="entry name" value="P2Ox-like"/>
</dbReference>
<evidence type="ECO:0000313" key="17">
    <source>
        <dbReference type="Proteomes" id="UP000037395"/>
    </source>
</evidence>
<dbReference type="GeneID" id="97489918"/>
<organism evidence="16 17">
    <name type="scientific">Kitasatospora aureofaciens</name>
    <name type="common">Streptomyces aureofaciens</name>
    <dbReference type="NCBI Taxonomy" id="1894"/>
    <lineage>
        <taxon>Bacteria</taxon>
        <taxon>Bacillati</taxon>
        <taxon>Actinomycetota</taxon>
        <taxon>Actinomycetes</taxon>
        <taxon>Kitasatosporales</taxon>
        <taxon>Streptomycetaceae</taxon>
        <taxon>Kitasatospora</taxon>
    </lineage>
</organism>
<accession>A0A1E7NAU4</accession>
<evidence type="ECO:0000256" key="6">
    <source>
        <dbReference type="ARBA" id="ARBA00016408"/>
    </source>
</evidence>
<dbReference type="Gene3D" id="3.50.50.60">
    <property type="entry name" value="FAD/NAD(P)-binding domain"/>
    <property type="match status" value="2"/>
</dbReference>
<sequence length="545" mass="59939">MITRYTDTLVVGSGPVGATFARTLVESGREVLMVDAGAQLSPRPGEHLKNAYIYQHNTNLFASIIRGHLHLLSVPTSARAELAVDPAAMAELGSNRSSARNAENPDQDPYRNLSAAAACYAVGGMGTHWTGATPRHHPVLERYDGISDQEWDGLYGEAERLLRVSAREFDFSIRQHLVTEALRREFSELPDGYQVQSLPLAARRRRDNPRMVHWTGVDTVLGDLADGHPLFSLLPQHLCTRLVLDRDGTRIAYAEVRDLNRSETVRVVADNYVVAAGAVLAPQLLHASGIRPAALGRYLTEHPMAFCQVILLKDLVEQARTDQRFGGQVARHTTLFPDDDLPIPVDDPEPNVWIPVSEGRPWHAQITRDAFHYGDVPPHVDGRLIVDLRWFGIVEPRPDNRVTFSDTRTDVMGMPQPTFEYALSPQDAERQHAMMAEMMRAATALGGFLPGSEPRFTAPGLPLHIAGTIRMGDDPQSSVVDTDSRVWGLENLYLGGNGVIPTGTACNPTLTSVAMALKAAHHLAGSREARERRRTGADEVLAVRS</sequence>
<evidence type="ECO:0000256" key="2">
    <source>
        <dbReference type="ARBA" id="ARBA00001974"/>
    </source>
</evidence>
<dbReference type="EMBL" id="JPRF03000018">
    <property type="protein sequence ID" value="OEV37817.1"/>
    <property type="molecule type" value="Genomic_DNA"/>
</dbReference>
<evidence type="ECO:0000256" key="1">
    <source>
        <dbReference type="ARBA" id="ARBA00000827"/>
    </source>
</evidence>
<comment type="similarity">
    <text evidence="3">Belongs to the GMC oxidoreductase family.</text>
</comment>
<dbReference type="Pfam" id="PF00732">
    <property type="entry name" value="GMC_oxred_N"/>
    <property type="match status" value="1"/>
</dbReference>
<dbReference type="AlphaFoldDB" id="A0A1E7NAU4"/>
<dbReference type="InterPro" id="IPR012814">
    <property type="entry name" value="P2OX"/>
</dbReference>
<dbReference type="PANTHER" id="PTHR42784">
    <property type="entry name" value="PYRANOSE 2-OXIDASE"/>
    <property type="match status" value="1"/>
</dbReference>
<dbReference type="NCBIfam" id="TIGR02462">
    <property type="entry name" value="pyranose_ox"/>
    <property type="match status" value="1"/>
</dbReference>
<gene>
    <name evidence="16" type="ORF">HS99_0024835</name>
</gene>
<dbReference type="KEGG" id="kau:B6264_03155"/>
<feature type="domain" description="Glucose-methanol-choline oxidoreductase C-terminal" evidence="15">
    <location>
        <begin position="396"/>
        <end position="516"/>
    </location>
</feature>
<dbReference type="PANTHER" id="PTHR42784:SF1">
    <property type="entry name" value="PYRANOSE 2-OXIDASE"/>
    <property type="match status" value="1"/>
</dbReference>
<evidence type="ECO:0000256" key="7">
    <source>
        <dbReference type="ARBA" id="ARBA00022630"/>
    </source>
</evidence>
<protein>
    <recommendedName>
        <fullName evidence="6">Pyranose 2-oxidase</fullName>
        <ecNumber evidence="5">1.1.3.10</ecNumber>
    </recommendedName>
    <alternativeName>
        <fullName evidence="11">FAD-oxidoreductase</fullName>
    </alternativeName>
    <alternativeName>
        <fullName evidence="10">Glucose 2-oxidase</fullName>
    </alternativeName>
    <alternativeName>
        <fullName evidence="12">Pyranose:oxygen 2-oxidoreductase</fullName>
    </alternativeName>
</protein>
<evidence type="ECO:0000313" key="16">
    <source>
        <dbReference type="EMBL" id="OEV37817.1"/>
    </source>
</evidence>
<dbReference type="InterPro" id="IPR000172">
    <property type="entry name" value="GMC_OxRdtase_N"/>
</dbReference>
<dbReference type="OrthoDB" id="9798604at2"/>
<evidence type="ECO:0000256" key="4">
    <source>
        <dbReference type="ARBA" id="ARBA00011881"/>
    </source>
</evidence>
<dbReference type="RefSeq" id="WP_046385855.1">
    <property type="nucleotide sequence ID" value="NZ_BMUB01000036.1"/>
</dbReference>
<keyword evidence="8" id="KW-0274">FAD</keyword>
<proteinExistence type="inferred from homology"/>
<dbReference type="GO" id="GO:0050233">
    <property type="term" value="F:pyranose oxidase activity"/>
    <property type="evidence" value="ECO:0007669"/>
    <property type="project" value="UniProtKB-EC"/>
</dbReference>
<comment type="subunit">
    <text evidence="4">Homotetramer.</text>
</comment>
<reference evidence="16" key="1">
    <citation type="submission" date="2016-08" db="EMBL/GenBank/DDBJ databases">
        <title>Sequencing, Assembly and Comparative Genomics of S. aureofaciens ATCC 10762.</title>
        <authorList>
            <person name="Gradnigo J.S."/>
            <person name="Johnson N."/>
            <person name="Somerville G.A."/>
        </authorList>
    </citation>
    <scope>NUCLEOTIDE SEQUENCE [LARGE SCALE GENOMIC DNA]</scope>
    <source>
        <strain evidence="16">ATCC 10762</strain>
    </source>
</reference>
<evidence type="ECO:0000256" key="5">
    <source>
        <dbReference type="ARBA" id="ARBA00013082"/>
    </source>
</evidence>
<evidence type="ECO:0000256" key="3">
    <source>
        <dbReference type="ARBA" id="ARBA00010790"/>
    </source>
</evidence>
<dbReference type="SMR" id="A0A1E7NAU4"/>
<comment type="cofactor">
    <cofactor evidence="2">
        <name>FAD</name>
        <dbReference type="ChEBI" id="CHEBI:57692"/>
    </cofactor>
</comment>
<comment type="caution">
    <text evidence="16">The sequence shown here is derived from an EMBL/GenBank/DDBJ whole genome shotgun (WGS) entry which is preliminary data.</text>
</comment>
<keyword evidence="7" id="KW-0285">Flavoprotein</keyword>
<evidence type="ECO:0000256" key="10">
    <source>
        <dbReference type="ARBA" id="ARBA00030508"/>
    </source>
</evidence>
<dbReference type="InterPro" id="IPR007867">
    <property type="entry name" value="GMC_OxRtase_C"/>
</dbReference>
<name>A0A1E7NAU4_KITAU</name>
<evidence type="ECO:0000256" key="9">
    <source>
        <dbReference type="ARBA" id="ARBA00023002"/>
    </source>
</evidence>
<dbReference type="SUPFAM" id="SSF51905">
    <property type="entry name" value="FAD/NAD(P)-binding domain"/>
    <property type="match status" value="1"/>
</dbReference>
<feature type="domain" description="Glucose-methanol-choline oxidoreductase N-terminal" evidence="14">
    <location>
        <begin position="233"/>
        <end position="303"/>
    </location>
</feature>
<dbReference type="InterPro" id="IPR036188">
    <property type="entry name" value="FAD/NAD-bd_sf"/>
</dbReference>
<dbReference type="GO" id="GO:0050660">
    <property type="term" value="F:flavin adenine dinucleotide binding"/>
    <property type="evidence" value="ECO:0007669"/>
    <property type="project" value="InterPro"/>
</dbReference>
<evidence type="ECO:0000259" key="14">
    <source>
        <dbReference type="Pfam" id="PF00732"/>
    </source>
</evidence>
<evidence type="ECO:0000256" key="13">
    <source>
        <dbReference type="SAM" id="MobiDB-lite"/>
    </source>
</evidence>
<keyword evidence="17" id="KW-1185">Reference proteome</keyword>
<keyword evidence="9" id="KW-0560">Oxidoreductase</keyword>
<dbReference type="SUPFAM" id="SSF54373">
    <property type="entry name" value="FAD-linked reductases, C-terminal domain"/>
    <property type="match status" value="1"/>
</dbReference>
<evidence type="ECO:0000256" key="8">
    <source>
        <dbReference type="ARBA" id="ARBA00022827"/>
    </source>
</evidence>
<feature type="region of interest" description="Disordered" evidence="13">
    <location>
        <begin position="526"/>
        <end position="545"/>
    </location>
</feature>
<dbReference type="EC" id="1.1.3.10" evidence="5"/>
<evidence type="ECO:0000259" key="15">
    <source>
        <dbReference type="Pfam" id="PF05199"/>
    </source>
</evidence>
<feature type="compositionally biased region" description="Basic and acidic residues" evidence="13">
    <location>
        <begin position="526"/>
        <end position="537"/>
    </location>
</feature>
<evidence type="ECO:0000256" key="12">
    <source>
        <dbReference type="ARBA" id="ARBA00031330"/>
    </source>
</evidence>